<protein>
    <submittedName>
        <fullName evidence="1">Glycosyltransferase family 2 protein</fullName>
        <ecNumber evidence="1">2.4.-.-</ecNumber>
    </submittedName>
</protein>
<accession>A0ABY8Q711</accession>
<proteinExistence type="predicted"/>
<keyword evidence="2" id="KW-1185">Reference proteome</keyword>
<reference evidence="1 2" key="1">
    <citation type="submission" date="2023-04" db="EMBL/GenBank/DDBJ databases">
        <title>YMD61, complete Genome.</title>
        <authorList>
            <person name="Zhang J."/>
        </authorList>
    </citation>
    <scope>NUCLEOTIDE SEQUENCE [LARGE SCALE GENOMIC DNA]</scope>
    <source>
        <strain evidence="1 2">YMD61</strain>
    </source>
</reference>
<dbReference type="RefSeq" id="WP_281465898.1">
    <property type="nucleotide sequence ID" value="NZ_CP124535.1"/>
</dbReference>
<dbReference type="GO" id="GO:0016757">
    <property type="term" value="F:glycosyltransferase activity"/>
    <property type="evidence" value="ECO:0007669"/>
    <property type="project" value="UniProtKB-KW"/>
</dbReference>
<gene>
    <name evidence="1" type="ORF">QF092_17335</name>
</gene>
<dbReference type="EMBL" id="CP124535">
    <property type="protein sequence ID" value="WGV15992.1"/>
    <property type="molecule type" value="Genomic_DNA"/>
</dbReference>
<evidence type="ECO:0000313" key="1">
    <source>
        <dbReference type="EMBL" id="WGV15992.1"/>
    </source>
</evidence>
<organism evidence="1 2">
    <name type="scientific">Fuscovulum ytuae</name>
    <dbReference type="NCBI Taxonomy" id="3042299"/>
    <lineage>
        <taxon>Bacteria</taxon>
        <taxon>Pseudomonadati</taxon>
        <taxon>Pseudomonadota</taxon>
        <taxon>Alphaproteobacteria</taxon>
        <taxon>Rhodobacterales</taxon>
        <taxon>Paracoccaceae</taxon>
        <taxon>Fuscovulum</taxon>
    </lineage>
</organism>
<dbReference type="EC" id="2.4.-.-" evidence="1"/>
<evidence type="ECO:0000313" key="2">
    <source>
        <dbReference type="Proteomes" id="UP001230978"/>
    </source>
</evidence>
<name>A0ABY8Q711_9RHOB</name>
<dbReference type="Proteomes" id="UP001230978">
    <property type="component" value="Chromosome"/>
</dbReference>
<dbReference type="Pfam" id="PF13704">
    <property type="entry name" value="Glyco_tranf_2_4"/>
    <property type="match status" value="1"/>
</dbReference>
<keyword evidence="1" id="KW-0808">Transferase</keyword>
<keyword evidence="1" id="KW-0328">Glycosyltransferase</keyword>
<sequence length="359" mass="39810">MTGKKSPPGPEGVLLVAIMKNEAPYILEWVSHYLALGVEDFLIFSADCNDGTDLMLERLDRLGYLRHSPNPKRILHQIPSWQVGALRYASTFNRFQDAKWVLTVDADEFVDVTPGKHRLADLFDAAEPFDLMSFTVLGHNCNNVRGIGDGKVQGVFTRPMTEFSDYSDPAKNTLASVKTIMRNPQPDAAFRNHRPRFNDFSSTGQRWVNGSGRVLPPEFTNNKVNSIQATDSMAMARVNHYSLRSMDSFLVKVNRGDPLRGNGASLDKKTISVAMDYWLGRNVGLDNTPIHHHVPDGYSEILGDLSKDPILSELHERALDIHARTVRQVLDSEGGQRLAEAMGYFNASGTASGPIKGVA</sequence>